<feature type="non-terminal residue" evidence="1">
    <location>
        <position position="1"/>
    </location>
</feature>
<dbReference type="Proteomes" id="UP000499080">
    <property type="component" value="Unassembled WGS sequence"/>
</dbReference>
<keyword evidence="2" id="KW-1185">Reference proteome</keyword>
<reference evidence="1 2" key="1">
    <citation type="journal article" date="2019" name="Sci. Rep.">
        <title>Orb-weaving spider Araneus ventricosus genome elucidates the spidroin gene catalogue.</title>
        <authorList>
            <person name="Kono N."/>
            <person name="Nakamura H."/>
            <person name="Ohtoshi R."/>
            <person name="Moran D.A.P."/>
            <person name="Shinohara A."/>
            <person name="Yoshida Y."/>
            <person name="Fujiwara M."/>
            <person name="Mori M."/>
            <person name="Tomita M."/>
            <person name="Arakawa K."/>
        </authorList>
    </citation>
    <scope>NUCLEOTIDE SEQUENCE [LARGE SCALE GENOMIC DNA]</scope>
</reference>
<organism evidence="1 2">
    <name type="scientific">Araneus ventricosus</name>
    <name type="common">Orbweaver spider</name>
    <name type="synonym">Epeira ventricosa</name>
    <dbReference type="NCBI Taxonomy" id="182803"/>
    <lineage>
        <taxon>Eukaryota</taxon>
        <taxon>Metazoa</taxon>
        <taxon>Ecdysozoa</taxon>
        <taxon>Arthropoda</taxon>
        <taxon>Chelicerata</taxon>
        <taxon>Arachnida</taxon>
        <taxon>Araneae</taxon>
        <taxon>Araneomorphae</taxon>
        <taxon>Entelegynae</taxon>
        <taxon>Araneoidea</taxon>
        <taxon>Araneidae</taxon>
        <taxon>Araneus</taxon>
    </lineage>
</organism>
<dbReference type="OrthoDB" id="10053386at2759"/>
<dbReference type="AlphaFoldDB" id="A0A4Y2NKD9"/>
<protein>
    <submittedName>
        <fullName evidence="1">Uncharacterized protein</fullName>
    </submittedName>
</protein>
<name>A0A4Y2NKD9_ARAVE</name>
<proteinExistence type="predicted"/>
<comment type="caution">
    <text evidence="1">The sequence shown here is derived from an EMBL/GenBank/DDBJ whole genome shotgun (WGS) entry which is preliminary data.</text>
</comment>
<dbReference type="EMBL" id="BGPR01009186">
    <property type="protein sequence ID" value="GBN38467.1"/>
    <property type="molecule type" value="Genomic_DNA"/>
</dbReference>
<accession>A0A4Y2NKD9</accession>
<evidence type="ECO:0000313" key="2">
    <source>
        <dbReference type="Proteomes" id="UP000499080"/>
    </source>
</evidence>
<evidence type="ECO:0000313" key="1">
    <source>
        <dbReference type="EMBL" id="GBN38467.1"/>
    </source>
</evidence>
<gene>
    <name evidence="1" type="ORF">AVEN_85685-2_1</name>
</gene>
<sequence length="153" mass="17732">KSHGIIRLAVHLPNQQQVVFQNGQEVGAVAGASMRHTTLTAWFLLNQHEVEAYNYNYADIPQYYVSDKSQTLWKRRQRGAQKIIGRMPVVNSQDSERYYSRMLLLRLFGTVSYDDLKTVNGILFSYFQQTCTKLGFLESDHHWRDTMTEAIPS</sequence>